<dbReference type="EMBL" id="UHID01000001">
    <property type="protein sequence ID" value="SUO96048.1"/>
    <property type="molecule type" value="Genomic_DNA"/>
</dbReference>
<feature type="transmembrane region" description="Helical" evidence="12">
    <location>
        <begin position="312"/>
        <end position="334"/>
    </location>
</feature>
<evidence type="ECO:0000256" key="4">
    <source>
        <dbReference type="ARBA" id="ARBA00022448"/>
    </source>
</evidence>
<keyword evidence="6 12" id="KW-0812">Transmembrane</keyword>
<comment type="function">
    <text evidence="11">Involved in the uptake of ammonium/ammonia (NH(4)(+)/NH(3)).</text>
</comment>
<comment type="subcellular location">
    <subcellularLocation>
        <location evidence="1 12">Cell membrane</location>
        <topology evidence="1 12">Multi-pass membrane protein</topology>
    </subcellularLocation>
</comment>
<dbReference type="InterPro" id="IPR018047">
    <property type="entry name" value="Ammonium_transpt_CS"/>
</dbReference>
<dbReference type="NCBIfam" id="TIGR00836">
    <property type="entry name" value="amt"/>
    <property type="match status" value="1"/>
</dbReference>
<feature type="transmembrane region" description="Helical" evidence="12">
    <location>
        <begin position="95"/>
        <end position="115"/>
    </location>
</feature>
<keyword evidence="8 12" id="KW-0472">Membrane</keyword>
<gene>
    <name evidence="14" type="primary">amtB</name>
    <name evidence="14" type="ORF">NCTC7807_01513</name>
</gene>
<evidence type="ECO:0000313" key="14">
    <source>
        <dbReference type="EMBL" id="SUO96048.1"/>
    </source>
</evidence>
<keyword evidence="9 12" id="KW-0924">Ammonia transport</keyword>
<dbReference type="Proteomes" id="UP000254150">
    <property type="component" value="Unassembled WGS sequence"/>
</dbReference>
<evidence type="ECO:0000256" key="1">
    <source>
        <dbReference type="ARBA" id="ARBA00004651"/>
    </source>
</evidence>
<proteinExistence type="inferred from homology"/>
<dbReference type="AlphaFoldDB" id="A0A380MUS7"/>
<dbReference type="PANTHER" id="PTHR43029">
    <property type="entry name" value="AMMONIUM TRANSPORTER MEP2"/>
    <property type="match status" value="1"/>
</dbReference>
<dbReference type="InterPro" id="IPR001905">
    <property type="entry name" value="Ammonium_transpt"/>
</dbReference>
<feature type="transmembrane region" description="Helical" evidence="12">
    <location>
        <begin position="228"/>
        <end position="249"/>
    </location>
</feature>
<comment type="subunit">
    <text evidence="3">Homotrimer.</text>
</comment>
<feature type="transmembrane region" description="Helical" evidence="12">
    <location>
        <begin position="256"/>
        <end position="274"/>
    </location>
</feature>
<feature type="transmembrane region" description="Helical" evidence="12">
    <location>
        <begin position="6"/>
        <end position="27"/>
    </location>
</feature>
<feature type="transmembrane region" description="Helical" evidence="12">
    <location>
        <begin position="280"/>
        <end position="300"/>
    </location>
</feature>
<evidence type="ECO:0000256" key="5">
    <source>
        <dbReference type="ARBA" id="ARBA00022475"/>
    </source>
</evidence>
<organism evidence="14 15">
    <name type="scientific">Streptomyces griseus</name>
    <dbReference type="NCBI Taxonomy" id="1911"/>
    <lineage>
        <taxon>Bacteria</taxon>
        <taxon>Bacillati</taxon>
        <taxon>Actinomycetota</taxon>
        <taxon>Actinomycetes</taxon>
        <taxon>Kitasatosporales</taxon>
        <taxon>Streptomycetaceae</taxon>
        <taxon>Streptomyces</taxon>
    </lineage>
</organism>
<evidence type="ECO:0000256" key="8">
    <source>
        <dbReference type="ARBA" id="ARBA00023136"/>
    </source>
</evidence>
<feature type="transmembrane region" description="Helical" evidence="12">
    <location>
        <begin position="127"/>
        <end position="148"/>
    </location>
</feature>
<evidence type="ECO:0000256" key="11">
    <source>
        <dbReference type="ARBA" id="ARBA00054862"/>
    </source>
</evidence>
<keyword evidence="4 12" id="KW-0813">Transport</keyword>
<evidence type="ECO:0000256" key="12">
    <source>
        <dbReference type="RuleBase" id="RU362002"/>
    </source>
</evidence>
<protein>
    <recommendedName>
        <fullName evidence="10 12">Ammonium transporter</fullName>
    </recommendedName>
</protein>
<feature type="domain" description="Ammonium transporter AmtB-like" evidence="13">
    <location>
        <begin position="7"/>
        <end position="395"/>
    </location>
</feature>
<dbReference type="InterPro" id="IPR029020">
    <property type="entry name" value="Ammonium/urea_transptr"/>
</dbReference>
<comment type="similarity">
    <text evidence="2 12">Belongs to the ammonia transporter channel (TC 1.A.11.2) family.</text>
</comment>
<accession>A0A380MUS7</accession>
<keyword evidence="7 12" id="KW-1133">Transmembrane helix</keyword>
<evidence type="ECO:0000256" key="6">
    <source>
        <dbReference type="ARBA" id="ARBA00022692"/>
    </source>
</evidence>
<dbReference type="SUPFAM" id="SSF111352">
    <property type="entry name" value="Ammonium transporter"/>
    <property type="match status" value="1"/>
</dbReference>
<evidence type="ECO:0000256" key="2">
    <source>
        <dbReference type="ARBA" id="ARBA00005887"/>
    </source>
</evidence>
<feature type="transmembrane region" description="Helical" evidence="12">
    <location>
        <begin position="168"/>
        <end position="187"/>
    </location>
</feature>
<dbReference type="PANTHER" id="PTHR43029:SF10">
    <property type="entry name" value="AMMONIUM TRANSPORTER MEP2"/>
    <property type="match status" value="1"/>
</dbReference>
<evidence type="ECO:0000259" key="13">
    <source>
        <dbReference type="Pfam" id="PF00909"/>
    </source>
</evidence>
<feature type="transmembrane region" description="Helical" evidence="12">
    <location>
        <begin position="346"/>
        <end position="365"/>
    </location>
</feature>
<evidence type="ECO:0000313" key="15">
    <source>
        <dbReference type="Proteomes" id="UP000254150"/>
    </source>
</evidence>
<feature type="transmembrane region" description="Helical" evidence="12">
    <location>
        <begin position="199"/>
        <end position="216"/>
    </location>
</feature>
<dbReference type="Gene3D" id="1.10.3430.10">
    <property type="entry name" value="Ammonium transporter AmtB like domains"/>
    <property type="match status" value="1"/>
</dbReference>
<dbReference type="GO" id="GO:0008519">
    <property type="term" value="F:ammonium channel activity"/>
    <property type="evidence" value="ECO:0007669"/>
    <property type="project" value="InterPro"/>
</dbReference>
<name>A0A380MUS7_STRGR</name>
<sequence>MNGADTAFVLISAALVMLMTPGLAFFYGGMVRVKSALNMLMMSLVSMGVVAVLWVLYGYSLTFGGDLGGGLLGNFDHIGLQGIDPTTLTGGDEGIPVIAFALFQLMFATLTPALMSGALADRVKFSAWALFIALWVTVVYFPVAHWVWQEDGWLYQLDVIDFAGGTAVHINAGVGALAAVLVVGKRIGFKKDPMRPHNLPLVVLGAALLWFGWFGFNAGSALAADGTAANMAFNTQVATGAAMLGWLIYERIRHGAFTTLGAASGAIAGLVAITPSGAHVNAFGAILIGLIAGALCSWAVSLKYKLGYDDSLDVVGVHLVGGVIGTLLVGVLAVDGVGGLSQLGKQAIGAFATMAFSFVVSWLLAKFVDATIGFRASEEDETGGVDQAYHAESAYDLTAVGASLTTKNLPEADTAAAAPNSKVDA</sequence>
<evidence type="ECO:0000256" key="9">
    <source>
        <dbReference type="ARBA" id="ARBA00023177"/>
    </source>
</evidence>
<evidence type="ECO:0000256" key="10">
    <source>
        <dbReference type="ARBA" id="ARBA00050025"/>
    </source>
</evidence>
<dbReference type="PROSITE" id="PS01219">
    <property type="entry name" value="AMMONIUM_TRANSP"/>
    <property type="match status" value="1"/>
</dbReference>
<dbReference type="FunFam" id="1.10.3430.10:FF:000007">
    <property type="entry name" value="Ammonium transporter"/>
    <property type="match status" value="1"/>
</dbReference>
<dbReference type="Pfam" id="PF00909">
    <property type="entry name" value="Ammonium_transp"/>
    <property type="match status" value="1"/>
</dbReference>
<feature type="transmembrane region" description="Helical" evidence="12">
    <location>
        <begin position="39"/>
        <end position="57"/>
    </location>
</feature>
<reference evidence="14 15" key="1">
    <citation type="submission" date="2018-06" db="EMBL/GenBank/DDBJ databases">
        <authorList>
            <consortium name="Pathogen Informatics"/>
            <person name="Doyle S."/>
        </authorList>
    </citation>
    <scope>NUCLEOTIDE SEQUENCE [LARGE SCALE GENOMIC DNA]</scope>
    <source>
        <strain evidence="14 15">NCTC7807</strain>
    </source>
</reference>
<keyword evidence="5" id="KW-1003">Cell membrane</keyword>
<dbReference type="GO" id="GO:0005886">
    <property type="term" value="C:plasma membrane"/>
    <property type="evidence" value="ECO:0007669"/>
    <property type="project" value="UniProtKB-SubCell"/>
</dbReference>
<evidence type="ECO:0000256" key="7">
    <source>
        <dbReference type="ARBA" id="ARBA00022989"/>
    </source>
</evidence>
<dbReference type="InterPro" id="IPR024041">
    <property type="entry name" value="NH4_transpt_AmtB-like_dom"/>
</dbReference>
<evidence type="ECO:0000256" key="3">
    <source>
        <dbReference type="ARBA" id="ARBA00011233"/>
    </source>
</evidence>